<evidence type="ECO:0000256" key="5">
    <source>
        <dbReference type="SAM" id="MobiDB-lite"/>
    </source>
</evidence>
<keyword evidence="4 6" id="KW-0472">Membrane</keyword>
<dbReference type="InterPro" id="IPR003439">
    <property type="entry name" value="ABC_transporter-like_ATP-bd"/>
</dbReference>
<dbReference type="GO" id="GO:0005886">
    <property type="term" value="C:plasma membrane"/>
    <property type="evidence" value="ECO:0007669"/>
    <property type="project" value="UniProtKB-SubCell"/>
</dbReference>
<protein>
    <submittedName>
        <fullName evidence="10">ABC transporter ATP-binding protein</fullName>
    </submittedName>
</protein>
<reference evidence="11" key="1">
    <citation type="submission" date="2015-08" db="EMBL/GenBank/DDBJ databases">
        <title>Complete Genome Sequence of Azospirillum thiophilum BV-S.</title>
        <authorList>
            <person name="Fomenkov A."/>
            <person name="Vincze T."/>
            <person name="Grabovich M."/>
            <person name="Dubinina G."/>
            <person name="Orlova M."/>
            <person name="Belousova E."/>
            <person name="Roberts R.J."/>
        </authorList>
    </citation>
    <scope>NUCLEOTIDE SEQUENCE [LARGE SCALE GENOMIC DNA]</scope>
    <source>
        <strain evidence="11">BV-S</strain>
    </source>
</reference>
<keyword evidence="10" id="KW-0547">Nucleotide-binding</keyword>
<dbReference type="Pfam" id="PF00664">
    <property type="entry name" value="ABC_membrane"/>
    <property type="match status" value="1"/>
</dbReference>
<dbReference type="Proteomes" id="UP000069935">
    <property type="component" value="Chromosome 4"/>
</dbReference>
<evidence type="ECO:0000256" key="2">
    <source>
        <dbReference type="ARBA" id="ARBA00022692"/>
    </source>
</evidence>
<evidence type="ECO:0000256" key="6">
    <source>
        <dbReference type="SAM" id="Phobius"/>
    </source>
</evidence>
<evidence type="ECO:0000313" key="11">
    <source>
        <dbReference type="Proteomes" id="UP000069935"/>
    </source>
</evidence>
<dbReference type="InterPro" id="IPR036640">
    <property type="entry name" value="ABC1_TM_sf"/>
</dbReference>
<gene>
    <name evidence="10" type="ORF">AL072_23080</name>
</gene>
<dbReference type="PROSITE" id="PS50042">
    <property type="entry name" value="CNMP_BINDING_3"/>
    <property type="match status" value="1"/>
</dbReference>
<feature type="compositionally biased region" description="Basic and acidic residues" evidence="5">
    <location>
        <begin position="1037"/>
        <end position="1051"/>
    </location>
</feature>
<feature type="compositionally biased region" description="Low complexity" evidence="5">
    <location>
        <begin position="1018"/>
        <end position="1029"/>
    </location>
</feature>
<dbReference type="SUPFAM" id="SSF90123">
    <property type="entry name" value="ABC transporter transmembrane region"/>
    <property type="match status" value="1"/>
</dbReference>
<dbReference type="SUPFAM" id="SSF51206">
    <property type="entry name" value="cAMP-binding domain-like"/>
    <property type="match status" value="1"/>
</dbReference>
<evidence type="ECO:0000256" key="4">
    <source>
        <dbReference type="ARBA" id="ARBA00023136"/>
    </source>
</evidence>
<dbReference type="SUPFAM" id="SSF52540">
    <property type="entry name" value="P-loop containing nucleoside triphosphate hydrolases"/>
    <property type="match status" value="2"/>
</dbReference>
<feature type="transmembrane region" description="Helical" evidence="6">
    <location>
        <begin position="55"/>
        <end position="79"/>
    </location>
</feature>
<evidence type="ECO:0000259" key="7">
    <source>
        <dbReference type="PROSITE" id="PS50042"/>
    </source>
</evidence>
<dbReference type="InterPro" id="IPR011527">
    <property type="entry name" value="ABC1_TM_dom"/>
</dbReference>
<reference evidence="10 11" key="2">
    <citation type="journal article" date="2016" name="Genome Announc.">
        <title>Complete Genome Sequence of a Strain of Azospirillum thiophilum Isolated from a Sulfide Spring.</title>
        <authorList>
            <person name="Fomenkov A."/>
            <person name="Vincze T."/>
            <person name="Grabovich M."/>
            <person name="Anton B.P."/>
            <person name="Dubinina G."/>
            <person name="Orlova M."/>
            <person name="Belousova E."/>
            <person name="Roberts R.J."/>
        </authorList>
    </citation>
    <scope>NUCLEOTIDE SEQUENCE [LARGE SCALE GENOMIC DNA]</scope>
    <source>
        <strain evidence="10 11">BV-S</strain>
    </source>
</reference>
<proteinExistence type="predicted"/>
<dbReference type="SMART" id="SM00100">
    <property type="entry name" value="cNMP"/>
    <property type="match status" value="1"/>
</dbReference>
<evidence type="ECO:0000313" key="10">
    <source>
        <dbReference type="EMBL" id="ALG73931.1"/>
    </source>
</evidence>
<feature type="domain" description="ABC transmembrane type-1" evidence="9">
    <location>
        <begin position="39"/>
        <end position="312"/>
    </location>
</feature>
<dbReference type="RefSeq" id="WP_045583752.1">
    <property type="nucleotide sequence ID" value="NZ_CP012404.1"/>
</dbReference>
<dbReference type="PROSITE" id="PS50929">
    <property type="entry name" value="ABC_TM1F"/>
    <property type="match status" value="1"/>
</dbReference>
<feature type="domain" description="Cyclic nucleotide-binding" evidence="7">
    <location>
        <begin position="892"/>
        <end position="1013"/>
    </location>
</feature>
<accession>A0AAC8ZW02</accession>
<dbReference type="PANTHER" id="PTHR43394">
    <property type="entry name" value="ATP-DEPENDENT PERMEASE MDL1, MITOCHONDRIAL"/>
    <property type="match status" value="1"/>
</dbReference>
<feature type="region of interest" description="Disordered" evidence="5">
    <location>
        <begin position="860"/>
        <end position="880"/>
    </location>
</feature>
<dbReference type="InterPro" id="IPR018490">
    <property type="entry name" value="cNMP-bd_dom_sf"/>
</dbReference>
<dbReference type="Gene3D" id="2.60.120.10">
    <property type="entry name" value="Jelly Rolls"/>
    <property type="match status" value="1"/>
</dbReference>
<keyword evidence="10" id="KW-0067">ATP-binding</keyword>
<feature type="transmembrane region" description="Helical" evidence="6">
    <location>
        <begin position="18"/>
        <end position="35"/>
    </location>
</feature>
<evidence type="ECO:0000259" key="8">
    <source>
        <dbReference type="PROSITE" id="PS50893"/>
    </source>
</evidence>
<comment type="subcellular location">
    <subcellularLocation>
        <location evidence="1">Cell membrane</location>
        <topology evidence="1">Multi-pass membrane protein</topology>
    </subcellularLocation>
</comment>
<dbReference type="Gene3D" id="3.40.50.300">
    <property type="entry name" value="P-loop containing nucleotide triphosphate hydrolases"/>
    <property type="match status" value="2"/>
</dbReference>
<keyword evidence="2 6" id="KW-0812">Transmembrane</keyword>
<dbReference type="GO" id="GO:0005524">
    <property type="term" value="F:ATP binding"/>
    <property type="evidence" value="ECO:0007669"/>
    <property type="project" value="UniProtKB-KW"/>
</dbReference>
<evidence type="ECO:0000256" key="3">
    <source>
        <dbReference type="ARBA" id="ARBA00022989"/>
    </source>
</evidence>
<dbReference type="AlphaFoldDB" id="A0AAC8ZW02"/>
<name>A0AAC8ZW02_9PROT</name>
<evidence type="ECO:0000259" key="9">
    <source>
        <dbReference type="PROSITE" id="PS50929"/>
    </source>
</evidence>
<dbReference type="PROSITE" id="PS50893">
    <property type="entry name" value="ABC_TRANSPORTER_2"/>
    <property type="match status" value="1"/>
</dbReference>
<dbReference type="Pfam" id="PF00027">
    <property type="entry name" value="cNMP_binding"/>
    <property type="match status" value="1"/>
</dbReference>
<dbReference type="KEGG" id="ati:AL072_23080"/>
<feature type="region of interest" description="Disordered" evidence="5">
    <location>
        <begin position="1017"/>
        <end position="1066"/>
    </location>
</feature>
<feature type="compositionally biased region" description="Acidic residues" evidence="5">
    <location>
        <begin position="867"/>
        <end position="880"/>
    </location>
</feature>
<sequence>MDRNIFQFIWKYSGRQQVLLALLTIASFPVLYASLELPKIIVNQALSDPQPERTILGVAMGPVTYLLVLCCGFLALVLANGAFKMRINTFKGVVGERQVRRLRFMLLDRMLRFPLPHFSKVSQGELISTVAAETEPLAGFIGDAFAQPLYQGGTMLTILLFLFIQQPTIGLVSIALIPVQAYIIPKLQIKVKMLGKDRVRKVRQLSERIGESVENIREVRVNGTIRYVLADFSRYLGSIYWIRLEIYKRKYFVKFLNNFINQITPFFLFSIGGYLVLQGDLTIGALVAALSAFKDLTAPWKELLDYYQNMIDAQIKYEQISDQFSPPFLFDWAAPTPATPPDLKAPLRLEAVTWANEYGDRMLHRLSLEVPPGALVGIAGTNALALRRLAELLVRLSPPTSGRIVIGDQPLDAIPLELLGRRMAYASPEPRMFTGSMMQNITYGLRHRPPPDDPETMTPARRREIEEAEASGNSVDSMDGIWTDFAMVGATDWASMRPWFMQCLAATGGEAAVYQRGLREVFDPEDYPFVAQPLLRARHWLRDAIAERGLDTLLARFERDRFNPYASLAENMLFGLPDGRRLTVARMVADPTIRALMEAHGLWDSAVRIGRRFAMRVVGVYRDSADGDVMIMRYPHIDDALFEELVEAVTRLKRRGERPQRLHQEADTLLFATMFLMIVPKRDGMDFAPPPERETIMTIRRRLLADMPQELRGKVAIFDPDLYHPRLNVMDNLLFGRITTEDPRSITQLRSLVDEALERTDSRAFVLILVTLGEVGIGGSLLPISVRQRLQLVRGLTKKPDIFVIYQALNSYDPDERLRIFLRMKELLPAMTLIVLEERIADHPAFDALYDLEDGRLVPRGQRRADMDEDTMPGETEDTDEPALRLLSRSSVFSDLPEAMLRRMLAASEWRTVSAGDFIYRSGDQSEFVFVLADGEAELVRLMPDNQPPLHIAYIKPPEVIGELELLAGVRRFSTIRARTDLRLLRLDGATIQRLLPSVPDLPMRVIQQIGKRLTSEAPAGSAPATPAPVLQAKTAESNRSEMEARWDGRDGAGASFIPSPPRGEG</sequence>
<evidence type="ECO:0000256" key="1">
    <source>
        <dbReference type="ARBA" id="ARBA00004651"/>
    </source>
</evidence>
<dbReference type="InterPro" id="IPR000595">
    <property type="entry name" value="cNMP-bd_dom"/>
</dbReference>
<dbReference type="CDD" id="cd00038">
    <property type="entry name" value="CAP_ED"/>
    <property type="match status" value="1"/>
</dbReference>
<dbReference type="InterPro" id="IPR027417">
    <property type="entry name" value="P-loop_NTPase"/>
</dbReference>
<organism evidence="10 11">
    <name type="scientific">Azospirillum thiophilum</name>
    <dbReference type="NCBI Taxonomy" id="528244"/>
    <lineage>
        <taxon>Bacteria</taxon>
        <taxon>Pseudomonadati</taxon>
        <taxon>Pseudomonadota</taxon>
        <taxon>Alphaproteobacteria</taxon>
        <taxon>Rhodospirillales</taxon>
        <taxon>Azospirillaceae</taxon>
        <taxon>Azospirillum</taxon>
    </lineage>
</organism>
<dbReference type="PANTHER" id="PTHR43394:SF1">
    <property type="entry name" value="ATP-BINDING CASSETTE SUB-FAMILY B MEMBER 10, MITOCHONDRIAL"/>
    <property type="match status" value="1"/>
</dbReference>
<dbReference type="GO" id="GO:0016887">
    <property type="term" value="F:ATP hydrolysis activity"/>
    <property type="evidence" value="ECO:0007669"/>
    <property type="project" value="InterPro"/>
</dbReference>
<dbReference type="Gene3D" id="1.20.1560.10">
    <property type="entry name" value="ABC transporter type 1, transmembrane domain"/>
    <property type="match status" value="1"/>
</dbReference>
<dbReference type="GO" id="GO:0015421">
    <property type="term" value="F:ABC-type oligopeptide transporter activity"/>
    <property type="evidence" value="ECO:0007669"/>
    <property type="project" value="TreeGrafter"/>
</dbReference>
<dbReference type="CDD" id="cd07346">
    <property type="entry name" value="ABC_6TM_exporters"/>
    <property type="match status" value="1"/>
</dbReference>
<dbReference type="EMBL" id="CP012404">
    <property type="protein sequence ID" value="ALG73931.1"/>
    <property type="molecule type" value="Genomic_DNA"/>
</dbReference>
<keyword evidence="3 6" id="KW-1133">Transmembrane helix</keyword>
<dbReference type="InterPro" id="IPR039421">
    <property type="entry name" value="Type_1_exporter"/>
</dbReference>
<feature type="domain" description="ABC transporter" evidence="8">
    <location>
        <begin position="347"/>
        <end position="879"/>
    </location>
</feature>
<keyword evidence="11" id="KW-1185">Reference proteome</keyword>
<dbReference type="InterPro" id="IPR014710">
    <property type="entry name" value="RmlC-like_jellyroll"/>
</dbReference>